<evidence type="ECO:0000256" key="1">
    <source>
        <dbReference type="ARBA" id="ARBA00008857"/>
    </source>
</evidence>
<accession>A0A9D9EER8</accession>
<dbReference type="GO" id="GO:0003677">
    <property type="term" value="F:DNA binding"/>
    <property type="evidence" value="ECO:0007669"/>
    <property type="project" value="UniProtKB-KW"/>
</dbReference>
<reference evidence="5" key="1">
    <citation type="submission" date="2020-10" db="EMBL/GenBank/DDBJ databases">
        <authorList>
            <person name="Gilroy R."/>
        </authorList>
    </citation>
    <scope>NUCLEOTIDE SEQUENCE</scope>
    <source>
        <strain evidence="5">D5-748</strain>
    </source>
</reference>
<dbReference type="EMBL" id="JADIMO010000100">
    <property type="protein sequence ID" value="MBO8445630.1"/>
    <property type="molecule type" value="Genomic_DNA"/>
</dbReference>
<evidence type="ECO:0000313" key="6">
    <source>
        <dbReference type="Proteomes" id="UP000823619"/>
    </source>
</evidence>
<evidence type="ECO:0000259" key="4">
    <source>
        <dbReference type="PROSITE" id="PS51898"/>
    </source>
</evidence>
<keyword evidence="2" id="KW-0238">DNA-binding</keyword>
<evidence type="ECO:0000313" key="5">
    <source>
        <dbReference type="EMBL" id="MBO8445630.1"/>
    </source>
</evidence>
<evidence type="ECO:0000256" key="3">
    <source>
        <dbReference type="ARBA" id="ARBA00023172"/>
    </source>
</evidence>
<dbReference type="AlphaFoldDB" id="A0A9D9EER8"/>
<sequence>MDSIRLKFKAPAVRSREGVLVYQIIHDRAVRSIATSHRIFEKEWDDREQTVIIPDMIHLRYERLNSIRSDIAWEMKCFDVLAQRFGEKSHTVDDIADAFLLATAGGKGVFEYLRDRILHLRHLGRYRCSETMESTLRSFMRFRGGLDITFRRLTKDVVEQYEAYLKSRGLTRNTSSFYMRNFRAAYNSAVDEDLTVDNHPFRNVYTGVDRTSKRAIAISDIRRLKALDLRRHPSLEFARDMLLFSFYTRGMSFVDMAYLRKKDMTNGYITYRRKKTGRRLTMESTGEVQAIVAKYGSRTQYLLPIITSEDGNERRQYKSQLMRVNRLLKKVGEMAGLTIPLSTYVMRHAWATIARDKGIELSVISAGLGHDNEATTRIYLDSIRAVKVDRAHRAILDDL</sequence>
<dbReference type="PANTHER" id="PTHR30349:SF64">
    <property type="entry name" value="PROPHAGE INTEGRASE INTD-RELATED"/>
    <property type="match status" value="1"/>
</dbReference>
<dbReference type="InterPro" id="IPR050090">
    <property type="entry name" value="Tyrosine_recombinase_XerCD"/>
</dbReference>
<dbReference type="Gene3D" id="1.10.150.130">
    <property type="match status" value="1"/>
</dbReference>
<organism evidence="5 6">
    <name type="scientific">Candidatus Cryptobacteroides merdavium</name>
    <dbReference type="NCBI Taxonomy" id="2840769"/>
    <lineage>
        <taxon>Bacteria</taxon>
        <taxon>Pseudomonadati</taxon>
        <taxon>Bacteroidota</taxon>
        <taxon>Bacteroidia</taxon>
        <taxon>Bacteroidales</taxon>
        <taxon>Candidatus Cryptobacteroides</taxon>
    </lineage>
</organism>
<dbReference type="InterPro" id="IPR002104">
    <property type="entry name" value="Integrase_catalytic"/>
</dbReference>
<keyword evidence="3" id="KW-0233">DNA recombination</keyword>
<proteinExistence type="inferred from homology"/>
<dbReference type="InterPro" id="IPR013762">
    <property type="entry name" value="Integrase-like_cat_sf"/>
</dbReference>
<dbReference type="GO" id="GO:0006310">
    <property type="term" value="P:DNA recombination"/>
    <property type="evidence" value="ECO:0007669"/>
    <property type="project" value="UniProtKB-KW"/>
</dbReference>
<protein>
    <submittedName>
        <fullName evidence="5">Site-specific integrase</fullName>
    </submittedName>
</protein>
<evidence type="ECO:0000256" key="2">
    <source>
        <dbReference type="ARBA" id="ARBA00023125"/>
    </source>
</evidence>
<dbReference type="InterPro" id="IPR025269">
    <property type="entry name" value="SAM-like_dom"/>
</dbReference>
<reference evidence="5" key="2">
    <citation type="journal article" date="2021" name="PeerJ">
        <title>Extensive microbial diversity within the chicken gut microbiome revealed by metagenomics and culture.</title>
        <authorList>
            <person name="Gilroy R."/>
            <person name="Ravi A."/>
            <person name="Getino M."/>
            <person name="Pursley I."/>
            <person name="Horton D.L."/>
            <person name="Alikhan N.F."/>
            <person name="Baker D."/>
            <person name="Gharbi K."/>
            <person name="Hall N."/>
            <person name="Watson M."/>
            <person name="Adriaenssens E.M."/>
            <person name="Foster-Nyarko E."/>
            <person name="Jarju S."/>
            <person name="Secka A."/>
            <person name="Antonio M."/>
            <person name="Oren A."/>
            <person name="Chaudhuri R.R."/>
            <person name="La Ragione R."/>
            <person name="Hildebrand F."/>
            <person name="Pallen M.J."/>
        </authorList>
    </citation>
    <scope>NUCLEOTIDE SEQUENCE</scope>
    <source>
        <strain evidence="5">D5-748</strain>
    </source>
</reference>
<dbReference type="SUPFAM" id="SSF56349">
    <property type="entry name" value="DNA breaking-rejoining enzymes"/>
    <property type="match status" value="1"/>
</dbReference>
<name>A0A9D9EER8_9BACT</name>
<dbReference type="Proteomes" id="UP000823619">
    <property type="component" value="Unassembled WGS sequence"/>
</dbReference>
<dbReference type="Pfam" id="PF00589">
    <property type="entry name" value="Phage_integrase"/>
    <property type="match status" value="1"/>
</dbReference>
<dbReference type="InterPro" id="IPR011010">
    <property type="entry name" value="DNA_brk_join_enz"/>
</dbReference>
<comment type="caution">
    <text evidence="5">The sequence shown here is derived from an EMBL/GenBank/DDBJ whole genome shotgun (WGS) entry which is preliminary data.</text>
</comment>
<dbReference type="PANTHER" id="PTHR30349">
    <property type="entry name" value="PHAGE INTEGRASE-RELATED"/>
    <property type="match status" value="1"/>
</dbReference>
<dbReference type="PROSITE" id="PS51898">
    <property type="entry name" value="TYR_RECOMBINASE"/>
    <property type="match status" value="1"/>
</dbReference>
<dbReference type="GO" id="GO:0015074">
    <property type="term" value="P:DNA integration"/>
    <property type="evidence" value="ECO:0007669"/>
    <property type="project" value="InterPro"/>
</dbReference>
<dbReference type="CDD" id="cd01185">
    <property type="entry name" value="INTN1_C_like"/>
    <property type="match status" value="1"/>
</dbReference>
<dbReference type="InterPro" id="IPR010998">
    <property type="entry name" value="Integrase_recombinase_N"/>
</dbReference>
<dbReference type="Pfam" id="PF13102">
    <property type="entry name" value="Phage_int_SAM_5"/>
    <property type="match status" value="1"/>
</dbReference>
<feature type="domain" description="Tyr recombinase" evidence="4">
    <location>
        <begin position="211"/>
        <end position="393"/>
    </location>
</feature>
<dbReference type="Gene3D" id="1.10.443.10">
    <property type="entry name" value="Intergrase catalytic core"/>
    <property type="match status" value="1"/>
</dbReference>
<gene>
    <name evidence="5" type="ORF">IAC23_08080</name>
</gene>
<comment type="similarity">
    <text evidence="1">Belongs to the 'phage' integrase family.</text>
</comment>